<name>A0ABV0V4W6_9TELE</name>
<comment type="caution">
    <text evidence="2">The sequence shown here is derived from an EMBL/GenBank/DDBJ whole genome shotgun (WGS) entry which is preliminary data.</text>
</comment>
<protein>
    <submittedName>
        <fullName evidence="2">Uncharacterized protein</fullName>
    </submittedName>
</protein>
<evidence type="ECO:0000256" key="1">
    <source>
        <dbReference type="SAM" id="MobiDB-lite"/>
    </source>
</evidence>
<organism evidence="2 3">
    <name type="scientific">Ilyodon furcidens</name>
    <name type="common">goldbreast splitfin</name>
    <dbReference type="NCBI Taxonomy" id="33524"/>
    <lineage>
        <taxon>Eukaryota</taxon>
        <taxon>Metazoa</taxon>
        <taxon>Chordata</taxon>
        <taxon>Craniata</taxon>
        <taxon>Vertebrata</taxon>
        <taxon>Euteleostomi</taxon>
        <taxon>Actinopterygii</taxon>
        <taxon>Neopterygii</taxon>
        <taxon>Teleostei</taxon>
        <taxon>Neoteleostei</taxon>
        <taxon>Acanthomorphata</taxon>
        <taxon>Ovalentaria</taxon>
        <taxon>Atherinomorphae</taxon>
        <taxon>Cyprinodontiformes</taxon>
        <taxon>Goodeidae</taxon>
        <taxon>Ilyodon</taxon>
    </lineage>
</organism>
<dbReference type="EMBL" id="JAHRIQ010094947">
    <property type="protein sequence ID" value="MEQ2252393.1"/>
    <property type="molecule type" value="Genomic_DNA"/>
</dbReference>
<evidence type="ECO:0000313" key="3">
    <source>
        <dbReference type="Proteomes" id="UP001482620"/>
    </source>
</evidence>
<feature type="region of interest" description="Disordered" evidence="1">
    <location>
        <begin position="71"/>
        <end position="115"/>
    </location>
</feature>
<proteinExistence type="predicted"/>
<accession>A0ABV0V4W6</accession>
<feature type="compositionally biased region" description="Low complexity" evidence="1">
    <location>
        <begin position="73"/>
        <end position="95"/>
    </location>
</feature>
<keyword evidence="3" id="KW-1185">Reference proteome</keyword>
<gene>
    <name evidence="2" type="ORF">ILYODFUR_021314</name>
</gene>
<reference evidence="2 3" key="1">
    <citation type="submission" date="2021-06" db="EMBL/GenBank/DDBJ databases">
        <authorList>
            <person name="Palmer J.M."/>
        </authorList>
    </citation>
    <scope>NUCLEOTIDE SEQUENCE [LARGE SCALE GENOMIC DNA]</scope>
    <source>
        <strain evidence="3">if_2019</strain>
        <tissue evidence="2">Muscle</tissue>
    </source>
</reference>
<sequence>MFENLGLKECHEHQWCSASNGILGRQTGRFTQFFLFFSCIAETERSCRDCDHCGDSTHGWGQSCGLDQHSPMASVASRPSSLSTSVTSAGVASTRTGHKLNSDVDVVSRNGKEGP</sequence>
<dbReference type="Proteomes" id="UP001482620">
    <property type="component" value="Unassembled WGS sequence"/>
</dbReference>
<evidence type="ECO:0000313" key="2">
    <source>
        <dbReference type="EMBL" id="MEQ2252393.1"/>
    </source>
</evidence>